<dbReference type="Proteomes" id="UP000050443">
    <property type="component" value="Unassembled WGS sequence"/>
</dbReference>
<proteinExistence type="predicted"/>
<evidence type="ECO:0000313" key="2">
    <source>
        <dbReference type="Proteomes" id="UP000050443"/>
    </source>
</evidence>
<accession>A0A0Q0W4K7</accession>
<dbReference type="EMBL" id="JRLF01000012">
    <property type="protein sequence ID" value="KQB39302.1"/>
    <property type="molecule type" value="Genomic_DNA"/>
</dbReference>
<dbReference type="PATRIC" id="fig|362413.3.peg.956"/>
<dbReference type="STRING" id="362413.RC62_983"/>
<comment type="caution">
    <text evidence="1">The sequence shown here is derived from an EMBL/GenBank/DDBJ whole genome shotgun (WGS) entry which is preliminary data.</text>
</comment>
<organism evidence="1 2">
    <name type="scientific">Flavobacterium aquidurense</name>
    <dbReference type="NCBI Taxonomy" id="362413"/>
    <lineage>
        <taxon>Bacteria</taxon>
        <taxon>Pseudomonadati</taxon>
        <taxon>Bacteroidota</taxon>
        <taxon>Flavobacteriia</taxon>
        <taxon>Flavobacteriales</taxon>
        <taxon>Flavobacteriaceae</taxon>
        <taxon>Flavobacterium</taxon>
    </lineage>
</organism>
<dbReference type="AlphaFoldDB" id="A0A0Q0W4K7"/>
<protein>
    <submittedName>
        <fullName evidence="1">Uncharacterized protein</fullName>
    </submittedName>
</protein>
<gene>
    <name evidence="1" type="ORF">RC62_983</name>
</gene>
<reference evidence="1 2" key="1">
    <citation type="submission" date="2014-09" db="EMBL/GenBank/DDBJ databases">
        <title>Genome sequence of Flavobacterium aquidurense RC62.</title>
        <authorList>
            <person name="Kim J.F."/>
            <person name="Kwak M.-J."/>
        </authorList>
    </citation>
    <scope>NUCLEOTIDE SEQUENCE [LARGE SCALE GENOMIC DNA]</scope>
    <source>
        <strain evidence="1 2">RC62</strain>
    </source>
</reference>
<sequence>MPFFLLPHISIHKLRLIYSNHKHYFSRFKKEKLIEKFSRFDKIHI</sequence>
<name>A0A0Q0W4K7_9FLAO</name>
<evidence type="ECO:0000313" key="1">
    <source>
        <dbReference type="EMBL" id="KQB39302.1"/>
    </source>
</evidence>